<accession>A0AAU6PXK1</accession>
<protein>
    <submittedName>
        <fullName evidence="1">Uncharacterized protein</fullName>
    </submittedName>
</protein>
<reference evidence="1" key="1">
    <citation type="submission" date="2023-12" db="EMBL/GenBank/DDBJ databases">
        <title>Determinants of phage host range in porcine enterotoxigenic Escherichia coli.</title>
        <authorList>
            <person name="Gambino M."/>
            <person name="Broensted L."/>
        </authorList>
    </citation>
    <scope>NUCLEOTIDE SEQUENCE</scope>
</reference>
<dbReference type="EMBL" id="OR979723">
    <property type="protein sequence ID" value="WYD65295.1"/>
    <property type="molecule type" value="Genomic_DNA"/>
</dbReference>
<proteinExistence type="predicted"/>
<name>A0AAU6PXK1_9CAUD</name>
<evidence type="ECO:0000313" key="1">
    <source>
        <dbReference type="EMBL" id="WYD65295.1"/>
    </source>
</evidence>
<sequence length="81" mass="9004">MITLEHTGACLIMMRGKRLLPGDTIEVDELSDGIKSFIAEGRLTISNDTKKQKQIVDEVVGAKKKKEPKTISEAEKGLEYK</sequence>
<organism evidence="1">
    <name type="scientific">Escherichia phage ETEP102</name>
    <dbReference type="NCBI Taxonomy" id="3117680"/>
    <lineage>
        <taxon>Viruses</taxon>
        <taxon>Duplodnaviria</taxon>
        <taxon>Heunggongvirae</taxon>
        <taxon>Uroviricota</taxon>
        <taxon>Caudoviricetes</taxon>
    </lineage>
</organism>
<dbReference type="Pfam" id="PF24231">
    <property type="entry name" value="DUF7444"/>
    <property type="match status" value="1"/>
</dbReference>
<dbReference type="InterPro" id="IPR055867">
    <property type="entry name" value="DUF7444"/>
</dbReference>
<gene>
    <name evidence="1" type="ORF">ETEP102_30</name>
</gene>